<feature type="domain" description="Fructose-1-6-bisphosphatase class 1 C-terminal" evidence="21">
    <location>
        <begin position="228"/>
        <end position="356"/>
    </location>
</feature>
<evidence type="ECO:0000256" key="10">
    <source>
        <dbReference type="ARBA" id="ARBA00022801"/>
    </source>
</evidence>
<dbReference type="CDD" id="cd00354">
    <property type="entry name" value="FBPase"/>
    <property type="match status" value="1"/>
</dbReference>
<accession>A0A158PJ25</accession>
<dbReference type="Proteomes" id="UP000267027">
    <property type="component" value="Unassembled WGS sequence"/>
</dbReference>
<evidence type="ECO:0000256" key="4">
    <source>
        <dbReference type="ARBA" id="ARBA00010941"/>
    </source>
</evidence>
<evidence type="ECO:0000256" key="6">
    <source>
        <dbReference type="ARBA" id="ARBA00013093"/>
    </source>
</evidence>
<evidence type="ECO:0000256" key="7">
    <source>
        <dbReference type="ARBA" id="ARBA00022533"/>
    </source>
</evidence>
<comment type="pathway">
    <text evidence="3">Carbohydrate biosynthesis; gluconeogenesis.</text>
</comment>
<dbReference type="PANTHER" id="PTHR11556:SF1">
    <property type="entry name" value="FRUCTOSE-BISPHOSPHATASE"/>
    <property type="match status" value="1"/>
</dbReference>
<dbReference type="InterPro" id="IPR020548">
    <property type="entry name" value="Fructose_bisphosphatase_AS"/>
</dbReference>
<comment type="function">
    <text evidence="15">Catalyzes the hydrolysis of fructose 1,6-bisphosphate to fructose 6-phosphate in the presence of divalent cations, acting as a rate-limiting enzyme in gluconeogenesis. Plays a role in regulating glucose sensing and insulin secretion of pancreatic beta-cells. Appears to modulate glycerol gluconeogenesis in liver. Important regulator of appetite and adiposity; increased expression of the protein in liver after nutrient excess increases circulating satiety hormones and reduces appetite-stimulating neuropeptides and thus seems to provide a feedback mechanism to limit weight gain.</text>
</comment>
<organism evidence="24">
    <name type="scientific">Angiostrongylus costaricensis</name>
    <name type="common">Nematode worm</name>
    <dbReference type="NCBI Taxonomy" id="334426"/>
    <lineage>
        <taxon>Eukaryota</taxon>
        <taxon>Metazoa</taxon>
        <taxon>Ecdysozoa</taxon>
        <taxon>Nematoda</taxon>
        <taxon>Chromadorea</taxon>
        <taxon>Rhabditida</taxon>
        <taxon>Rhabditina</taxon>
        <taxon>Rhabditomorpha</taxon>
        <taxon>Strongyloidea</taxon>
        <taxon>Metastrongylidae</taxon>
        <taxon>Angiostrongylus</taxon>
    </lineage>
</organism>
<dbReference type="GO" id="GO:0046872">
    <property type="term" value="F:metal ion binding"/>
    <property type="evidence" value="ECO:0007669"/>
    <property type="project" value="UniProtKB-KW"/>
</dbReference>
<evidence type="ECO:0000256" key="9">
    <source>
        <dbReference type="ARBA" id="ARBA00022723"/>
    </source>
</evidence>
<dbReference type="NCBIfam" id="NF006778">
    <property type="entry name" value="PRK09293.1-1"/>
    <property type="match status" value="1"/>
</dbReference>
<dbReference type="HAMAP" id="MF_01855">
    <property type="entry name" value="FBPase_class1"/>
    <property type="match status" value="1"/>
</dbReference>
<evidence type="ECO:0000256" key="11">
    <source>
        <dbReference type="ARBA" id="ARBA00022842"/>
    </source>
</evidence>
<evidence type="ECO:0000256" key="17">
    <source>
        <dbReference type="ARBA" id="ARBA00042758"/>
    </source>
</evidence>
<comment type="cofactor">
    <cofactor evidence="2">
        <name>Mg(2+)</name>
        <dbReference type="ChEBI" id="CHEBI:18420"/>
    </cofactor>
</comment>
<reference evidence="22 23" key="2">
    <citation type="submission" date="2018-11" db="EMBL/GenBank/DDBJ databases">
        <authorList>
            <consortium name="Pathogen Informatics"/>
        </authorList>
    </citation>
    <scope>NUCLEOTIDE SEQUENCE [LARGE SCALE GENOMIC DNA]</scope>
    <source>
        <strain evidence="22 23">Costa Rica</strain>
    </source>
</reference>
<evidence type="ECO:0000256" key="18">
    <source>
        <dbReference type="ARBA" id="ARBA00042792"/>
    </source>
</evidence>
<evidence type="ECO:0000256" key="12">
    <source>
        <dbReference type="ARBA" id="ARBA00022990"/>
    </source>
</evidence>
<evidence type="ECO:0000256" key="3">
    <source>
        <dbReference type="ARBA" id="ARBA00004742"/>
    </source>
</evidence>
<dbReference type="InterPro" id="IPR000146">
    <property type="entry name" value="FBPase_class-1"/>
</dbReference>
<evidence type="ECO:0000313" key="24">
    <source>
        <dbReference type="WBParaSite" id="ACOC_0000826501-mRNA-1"/>
    </source>
</evidence>
<dbReference type="EC" id="3.1.3.11" evidence="6"/>
<dbReference type="OMA" id="RCMAVGT"/>
<evidence type="ECO:0000256" key="14">
    <source>
        <dbReference type="ARBA" id="ARBA00032973"/>
    </source>
</evidence>
<evidence type="ECO:0000256" key="19">
    <source>
        <dbReference type="RuleBase" id="RU000508"/>
    </source>
</evidence>
<dbReference type="PROSITE" id="PS00124">
    <property type="entry name" value="FBPASE"/>
    <property type="match status" value="1"/>
</dbReference>
<dbReference type="EMBL" id="UYYA01004135">
    <property type="protein sequence ID" value="VDM59851.1"/>
    <property type="molecule type" value="Genomic_DNA"/>
</dbReference>
<dbReference type="PANTHER" id="PTHR11556">
    <property type="entry name" value="FRUCTOSE-1,6-BISPHOSPHATASE-RELATED"/>
    <property type="match status" value="1"/>
</dbReference>
<feature type="domain" description="Fructose-1-6-bisphosphatase class I N-terminal" evidence="20">
    <location>
        <begin position="15"/>
        <end position="224"/>
    </location>
</feature>
<keyword evidence="12" id="KW-0007">Acetylation</keyword>
<comment type="subunit">
    <text evidence="5">Homotetramer.</text>
</comment>
<dbReference type="GO" id="GO:0005829">
    <property type="term" value="C:cytosol"/>
    <property type="evidence" value="ECO:0007669"/>
    <property type="project" value="TreeGrafter"/>
</dbReference>
<sequence length="361" mass="39924">MANSSKSYGIETDFMTLQRFVLYEQRKYPNATGIWLLCRSHSLPLQLPQNHYKFLLKSFQLNITCMKHAISSAVRKAGLANLYGIAGNTNVQGEEVKKLDVLSNELMINMIRSSYACCGMVSEENEDIIVIEEGKRGKYIVCFDPLDGSSNIDCLASIGSIFGIWRKPADGPVTKADFLQPGNALVAAGYCLYGSATMIVLTTGNGVNGFMLDPSIGEFVLTHPRMRIPDKGKIYSLNEGYAKHWSKGLAEYVHTRKFPEVGRKAMVQRYVGSLVADVHRTILNGGIFIYSPTKAAPKGKLRLLYECAPIAFIVEQAGGHASTGKGPLLDVVPEDIHQRSTLYLGSKKDVEELLTYLLKYH</sequence>
<keyword evidence="11" id="KW-0460">Magnesium</keyword>
<dbReference type="GO" id="GO:0005986">
    <property type="term" value="P:sucrose biosynthetic process"/>
    <property type="evidence" value="ECO:0007669"/>
    <property type="project" value="TreeGrafter"/>
</dbReference>
<evidence type="ECO:0000256" key="15">
    <source>
        <dbReference type="ARBA" id="ARBA00037308"/>
    </source>
</evidence>
<evidence type="ECO:0000259" key="21">
    <source>
        <dbReference type="Pfam" id="PF18913"/>
    </source>
</evidence>
<evidence type="ECO:0000256" key="1">
    <source>
        <dbReference type="ARBA" id="ARBA00001273"/>
    </source>
</evidence>
<evidence type="ECO:0000313" key="22">
    <source>
        <dbReference type="EMBL" id="VDM59851.1"/>
    </source>
</evidence>
<keyword evidence="10 19" id="KW-0378">Hydrolase</keyword>
<evidence type="ECO:0000256" key="13">
    <source>
        <dbReference type="ARBA" id="ARBA00023277"/>
    </source>
</evidence>
<dbReference type="InterPro" id="IPR033391">
    <property type="entry name" value="FBPase_N"/>
</dbReference>
<dbReference type="Gene3D" id="3.40.190.80">
    <property type="match status" value="1"/>
</dbReference>
<dbReference type="WBParaSite" id="ACOC_0000826501-mRNA-1">
    <property type="protein sequence ID" value="ACOC_0000826501-mRNA-1"/>
    <property type="gene ID" value="ACOC_0000826501"/>
</dbReference>
<dbReference type="AlphaFoldDB" id="A0A158PJ25"/>
<dbReference type="STRING" id="334426.A0A158PJ25"/>
<dbReference type="GO" id="GO:0042132">
    <property type="term" value="F:fructose 1,6-bisphosphate 1-phosphatase activity"/>
    <property type="evidence" value="ECO:0007669"/>
    <property type="project" value="UniProtKB-EC"/>
</dbReference>
<dbReference type="OrthoDB" id="10256725at2759"/>
<dbReference type="Gene3D" id="3.30.540.10">
    <property type="entry name" value="Fructose-1,6-Bisphosphatase, subunit A, domain 1"/>
    <property type="match status" value="1"/>
</dbReference>
<keyword evidence="8" id="KW-0597">Phosphoprotein</keyword>
<protein>
    <recommendedName>
        <fullName evidence="16">Fructose-1,6-bisphosphatase 1</fullName>
        <ecNumber evidence="6">3.1.3.11</ecNumber>
    </recommendedName>
    <alternativeName>
        <fullName evidence="14">D-fructose-1,6-bisphosphate 1-phosphohydrolase</fullName>
    </alternativeName>
    <alternativeName>
        <fullName evidence="17">D-fructose-1,6-bisphosphate 1-phosphohydrolase 1</fullName>
    </alternativeName>
    <alternativeName>
        <fullName evidence="18">Liver FBPase</fullName>
    </alternativeName>
</protein>
<name>A0A158PJ25_ANGCS</name>
<dbReference type="SUPFAM" id="SSF56655">
    <property type="entry name" value="Carbohydrate phosphatase"/>
    <property type="match status" value="1"/>
</dbReference>
<dbReference type="Pfam" id="PF00316">
    <property type="entry name" value="FBPase"/>
    <property type="match status" value="1"/>
</dbReference>
<comment type="similarity">
    <text evidence="4 19">Belongs to the FBPase class 1 family.</text>
</comment>
<evidence type="ECO:0000256" key="5">
    <source>
        <dbReference type="ARBA" id="ARBA00011881"/>
    </source>
</evidence>
<comment type="catalytic activity">
    <reaction evidence="1">
        <text>beta-D-fructose 1,6-bisphosphate + H2O = beta-D-fructose 6-phosphate + phosphate</text>
        <dbReference type="Rhea" id="RHEA:11064"/>
        <dbReference type="ChEBI" id="CHEBI:15377"/>
        <dbReference type="ChEBI" id="CHEBI:32966"/>
        <dbReference type="ChEBI" id="CHEBI:43474"/>
        <dbReference type="ChEBI" id="CHEBI:57634"/>
        <dbReference type="EC" id="3.1.3.11"/>
    </reaction>
</comment>
<evidence type="ECO:0000259" key="20">
    <source>
        <dbReference type="Pfam" id="PF00316"/>
    </source>
</evidence>
<dbReference type="PIRSF" id="PIRSF000904">
    <property type="entry name" value="FBPtase_SBPase"/>
    <property type="match status" value="1"/>
</dbReference>
<keyword evidence="9" id="KW-0479">Metal-binding</keyword>
<dbReference type="GO" id="GO:0006002">
    <property type="term" value="P:fructose 6-phosphate metabolic process"/>
    <property type="evidence" value="ECO:0007669"/>
    <property type="project" value="TreeGrafter"/>
</dbReference>
<reference evidence="24" key="1">
    <citation type="submission" date="2016-04" db="UniProtKB">
        <authorList>
            <consortium name="WormBaseParasite"/>
        </authorList>
    </citation>
    <scope>IDENTIFICATION</scope>
</reference>
<keyword evidence="7" id="KW-0021">Allosteric enzyme</keyword>
<dbReference type="Pfam" id="PF18913">
    <property type="entry name" value="FBPase_C"/>
    <property type="match status" value="1"/>
</dbReference>
<gene>
    <name evidence="22" type="ORF">ACOC_LOCUS8266</name>
</gene>
<dbReference type="InterPro" id="IPR044015">
    <property type="entry name" value="FBPase_C_dom"/>
</dbReference>
<dbReference type="UniPathway" id="UPA00138"/>
<keyword evidence="13 19" id="KW-0119">Carbohydrate metabolism</keyword>
<evidence type="ECO:0000256" key="16">
    <source>
        <dbReference type="ARBA" id="ARBA00040734"/>
    </source>
</evidence>
<dbReference type="GO" id="GO:0030388">
    <property type="term" value="P:fructose 1,6-bisphosphate metabolic process"/>
    <property type="evidence" value="ECO:0007669"/>
    <property type="project" value="TreeGrafter"/>
</dbReference>
<dbReference type="GO" id="GO:0006000">
    <property type="term" value="P:fructose metabolic process"/>
    <property type="evidence" value="ECO:0007669"/>
    <property type="project" value="TreeGrafter"/>
</dbReference>
<dbReference type="FunFam" id="3.40.190.80:FF:000001">
    <property type="entry name" value="Fructose-1,6-bisphosphatase class 1"/>
    <property type="match status" value="1"/>
</dbReference>
<proteinExistence type="inferred from homology"/>
<dbReference type="InterPro" id="IPR028343">
    <property type="entry name" value="FBPtase"/>
</dbReference>
<dbReference type="GO" id="GO:0006094">
    <property type="term" value="P:gluconeogenesis"/>
    <property type="evidence" value="ECO:0007669"/>
    <property type="project" value="UniProtKB-UniPathway"/>
</dbReference>
<dbReference type="PIRSF" id="PIRSF500210">
    <property type="entry name" value="FBPtase"/>
    <property type="match status" value="1"/>
</dbReference>
<evidence type="ECO:0000256" key="8">
    <source>
        <dbReference type="ARBA" id="ARBA00022553"/>
    </source>
</evidence>
<evidence type="ECO:0000256" key="2">
    <source>
        <dbReference type="ARBA" id="ARBA00001946"/>
    </source>
</evidence>
<dbReference type="PRINTS" id="PR00115">
    <property type="entry name" value="F16BPHPHTASE"/>
</dbReference>
<dbReference type="FunFam" id="3.30.540.10:FF:000037">
    <property type="entry name" value="Fructose-1,6-bisphosphatase 1"/>
    <property type="match status" value="1"/>
</dbReference>
<evidence type="ECO:0000313" key="23">
    <source>
        <dbReference type="Proteomes" id="UP000267027"/>
    </source>
</evidence>
<keyword evidence="23" id="KW-1185">Reference proteome</keyword>